<protein>
    <submittedName>
        <fullName evidence="1">Uncharacterized protein</fullName>
    </submittedName>
</protein>
<dbReference type="Proteomes" id="UP001054945">
    <property type="component" value="Unassembled WGS sequence"/>
</dbReference>
<gene>
    <name evidence="1" type="ORF">CEXT_500211</name>
</gene>
<name>A0AAV4V712_CAEEX</name>
<evidence type="ECO:0000313" key="2">
    <source>
        <dbReference type="Proteomes" id="UP001054945"/>
    </source>
</evidence>
<dbReference type="EMBL" id="BPLR01014030">
    <property type="protein sequence ID" value="GIY65818.1"/>
    <property type="molecule type" value="Genomic_DNA"/>
</dbReference>
<reference evidence="1 2" key="1">
    <citation type="submission" date="2021-06" db="EMBL/GenBank/DDBJ databases">
        <title>Caerostris extrusa draft genome.</title>
        <authorList>
            <person name="Kono N."/>
            <person name="Arakawa K."/>
        </authorList>
    </citation>
    <scope>NUCLEOTIDE SEQUENCE [LARGE SCALE GENOMIC DNA]</scope>
</reference>
<proteinExistence type="predicted"/>
<comment type="caution">
    <text evidence="1">The sequence shown here is derived from an EMBL/GenBank/DDBJ whole genome shotgun (WGS) entry which is preliminary data.</text>
</comment>
<organism evidence="1 2">
    <name type="scientific">Caerostris extrusa</name>
    <name type="common">Bark spider</name>
    <name type="synonym">Caerostris bankana</name>
    <dbReference type="NCBI Taxonomy" id="172846"/>
    <lineage>
        <taxon>Eukaryota</taxon>
        <taxon>Metazoa</taxon>
        <taxon>Ecdysozoa</taxon>
        <taxon>Arthropoda</taxon>
        <taxon>Chelicerata</taxon>
        <taxon>Arachnida</taxon>
        <taxon>Araneae</taxon>
        <taxon>Araneomorphae</taxon>
        <taxon>Entelegynae</taxon>
        <taxon>Araneoidea</taxon>
        <taxon>Araneidae</taxon>
        <taxon>Caerostris</taxon>
    </lineage>
</organism>
<dbReference type="AlphaFoldDB" id="A0AAV4V712"/>
<sequence>MRKFPNKEKSSCGGGGFCVDFCISKSSLPRRAGSLPSKINFYLTSQQRPNSSFEVANSRQYEIVRPFSKCILILTTNLMLFTF</sequence>
<evidence type="ECO:0000313" key="1">
    <source>
        <dbReference type="EMBL" id="GIY65818.1"/>
    </source>
</evidence>
<keyword evidence="2" id="KW-1185">Reference proteome</keyword>
<accession>A0AAV4V712</accession>